<accession>E8U6H8</accession>
<dbReference type="EMBL" id="CP002454">
    <property type="protein sequence ID" value="ADV66667.1"/>
    <property type="molecule type" value="Genomic_DNA"/>
</dbReference>
<name>E8U6H8_DEIML</name>
<dbReference type="Proteomes" id="UP000008635">
    <property type="component" value="Chromosome"/>
</dbReference>
<dbReference type="KEGG" id="dmr:Deima_1014"/>
<dbReference type="InterPro" id="IPR036397">
    <property type="entry name" value="RNaseH_sf"/>
</dbReference>
<dbReference type="STRING" id="709986.Deima_1014"/>
<dbReference type="SUPFAM" id="SSF53098">
    <property type="entry name" value="Ribonuclease H-like"/>
    <property type="match status" value="1"/>
</dbReference>
<dbReference type="HOGENOM" id="CLU_1109999_0_0_0"/>
<dbReference type="Pfam" id="PF00075">
    <property type="entry name" value="RNase_H"/>
    <property type="match status" value="1"/>
</dbReference>
<dbReference type="GO" id="GO:0004523">
    <property type="term" value="F:RNA-DNA hybrid ribonuclease activity"/>
    <property type="evidence" value="ECO:0007669"/>
    <property type="project" value="InterPro"/>
</dbReference>
<reference evidence="2 3" key="1">
    <citation type="journal article" date="2011" name="Stand. Genomic Sci.">
        <title>Complete genome sequence of Deinococcus maricopensis type strain (LB-34).</title>
        <authorList>
            <person name="Pukall R."/>
            <person name="Zeytun A."/>
            <person name="Lucas S."/>
            <person name="Lapidus A."/>
            <person name="Hammon N."/>
            <person name="Deshpande S."/>
            <person name="Nolan M."/>
            <person name="Cheng J.F."/>
            <person name="Pitluck S."/>
            <person name="Liolios K."/>
            <person name="Pagani I."/>
            <person name="Mikhailova N."/>
            <person name="Ivanova N."/>
            <person name="Mavromatis K."/>
            <person name="Pati A."/>
            <person name="Tapia R."/>
            <person name="Han C."/>
            <person name="Goodwin L."/>
            <person name="Chen A."/>
            <person name="Palaniappan K."/>
            <person name="Land M."/>
            <person name="Hauser L."/>
            <person name="Chang Y.J."/>
            <person name="Jeffries C.D."/>
            <person name="Brambilla E.M."/>
            <person name="Rohde M."/>
            <person name="Goker M."/>
            <person name="Detter J.C."/>
            <person name="Woyke T."/>
            <person name="Bristow J."/>
            <person name="Eisen J.A."/>
            <person name="Markowitz V."/>
            <person name="Hugenholtz P."/>
            <person name="Kyrpides N.C."/>
            <person name="Klenk H.P."/>
        </authorList>
    </citation>
    <scope>NUCLEOTIDE SEQUENCE [LARGE SCALE GENOMIC DNA]</scope>
    <source>
        <strain evidence="3">DSM 21211 / LMG 22137 / NRRL B-23946 / LB-34</strain>
    </source>
</reference>
<proteinExistence type="predicted"/>
<dbReference type="InterPro" id="IPR002156">
    <property type="entry name" value="RNaseH_domain"/>
</dbReference>
<dbReference type="Gene3D" id="3.30.420.10">
    <property type="entry name" value="Ribonuclease H-like superfamily/Ribonuclease H"/>
    <property type="match status" value="1"/>
</dbReference>
<dbReference type="PROSITE" id="PS50879">
    <property type="entry name" value="RNASE_H_1"/>
    <property type="match status" value="1"/>
</dbReference>
<dbReference type="OrthoDB" id="63539at2"/>
<evidence type="ECO:0000259" key="1">
    <source>
        <dbReference type="PROSITE" id="PS50879"/>
    </source>
</evidence>
<dbReference type="RefSeq" id="WP_013556172.1">
    <property type="nucleotide sequence ID" value="NC_014958.1"/>
</dbReference>
<reference evidence="3" key="2">
    <citation type="submission" date="2011-01" db="EMBL/GenBank/DDBJ databases">
        <title>The complete genome of Deinococcus maricopensis DSM 21211.</title>
        <authorList>
            <consortium name="US DOE Joint Genome Institute (JGI-PGF)"/>
            <person name="Lucas S."/>
            <person name="Copeland A."/>
            <person name="Lapidus A."/>
            <person name="Goodwin L."/>
            <person name="Pitluck S."/>
            <person name="Kyrpides N."/>
            <person name="Mavromatis K."/>
            <person name="Pagani I."/>
            <person name="Ivanova N."/>
            <person name="Ovchinnikova G."/>
            <person name="Zeytun A."/>
            <person name="Detter J.C."/>
            <person name="Han C."/>
            <person name="Land M."/>
            <person name="Hauser L."/>
            <person name="Markowitz V."/>
            <person name="Cheng J.-F."/>
            <person name="Hugenholtz P."/>
            <person name="Woyke T."/>
            <person name="Wu D."/>
            <person name="Pukall R."/>
            <person name="Gehrich-Schroeter G."/>
            <person name="Brambilla E."/>
            <person name="Klenk H.-P."/>
            <person name="Eisen J.A."/>
        </authorList>
    </citation>
    <scope>NUCLEOTIDE SEQUENCE [LARGE SCALE GENOMIC DNA]</scope>
    <source>
        <strain evidence="3">DSM 21211 / LMG 22137 / NRRL B-23946 / LB-34</strain>
    </source>
</reference>
<dbReference type="InterPro" id="IPR012337">
    <property type="entry name" value="RNaseH-like_sf"/>
</dbReference>
<dbReference type="AlphaFoldDB" id="E8U6H8"/>
<sequence precursor="true">MNHAFVDGSFDAGVGGWGVVLILPNLLPRRLQGRVDAEDNNATELRAVLEAVLHAPAQERMMVHTDNVNIIRAVRSGARSFPQDELAAQVREAAEAREVQLQLVRESRTRRHMRAAHDLANAARREQPLSAPGAPAEAVLDVQPWRSEAKVMVRRDGERVTAHVPLDAPTPLPPTVQALGVAVGLARPGEVLTVRRASTLAMAWWNNPRRALDEEARTALCALVAEAEGRGVQVQFA</sequence>
<keyword evidence="3" id="KW-1185">Reference proteome</keyword>
<evidence type="ECO:0000313" key="3">
    <source>
        <dbReference type="Proteomes" id="UP000008635"/>
    </source>
</evidence>
<dbReference type="GO" id="GO:0003676">
    <property type="term" value="F:nucleic acid binding"/>
    <property type="evidence" value="ECO:0007669"/>
    <property type="project" value="InterPro"/>
</dbReference>
<feature type="domain" description="RNase H type-1" evidence="1">
    <location>
        <begin position="1"/>
        <end position="125"/>
    </location>
</feature>
<protein>
    <recommendedName>
        <fullName evidence="1">RNase H type-1 domain-containing protein</fullName>
    </recommendedName>
</protein>
<gene>
    <name evidence="2" type="ordered locus">Deima_1014</name>
</gene>
<evidence type="ECO:0000313" key="2">
    <source>
        <dbReference type="EMBL" id="ADV66667.1"/>
    </source>
</evidence>
<organism evidence="2 3">
    <name type="scientific">Deinococcus maricopensis (strain DSM 21211 / LMG 22137 / NRRL B-23946 / LB-34)</name>
    <dbReference type="NCBI Taxonomy" id="709986"/>
    <lineage>
        <taxon>Bacteria</taxon>
        <taxon>Thermotogati</taxon>
        <taxon>Deinococcota</taxon>
        <taxon>Deinococci</taxon>
        <taxon>Deinococcales</taxon>
        <taxon>Deinococcaceae</taxon>
        <taxon>Deinococcus</taxon>
    </lineage>
</organism>